<dbReference type="InterPro" id="IPR017946">
    <property type="entry name" value="PLC-like_Pdiesterase_TIM-brl"/>
</dbReference>
<sequence>MTRPTSQGVQRLTWIRWSCTTALGLSLWCAGAALAFDAQGHRGARGLAPENTMAAFERALAIGVTTLELDVVLSAEGVPVISHDTTPNPDLTRDADGRWLQARGQPFNRLTLAEIGAWDVGRINPSTRYARDFAEQVAHDGQRIPTLAALFDRVRQLGARHVHFNIELKIHPGRPDESPNPDAFVRAVLDVIRTHGMASRVSLQSFDWRIQKVASQLAPGMPLSYLSAQLPRFNTLGSGEWTAGLKLADFEDAPGMVAAAGGKLWSPNFNDLDQHLLQRARALELRVIPWTVNEPHDMARLIDWGVDGIITDYPDRLRAVMQQRGMALPPQVAVRAAKAPVEEFLPPPPRFGVAPQLP</sequence>
<keyword evidence="1" id="KW-0732">Signal</keyword>
<dbReference type="Gene3D" id="3.20.20.190">
    <property type="entry name" value="Phosphatidylinositol (PI) phosphodiesterase"/>
    <property type="match status" value="1"/>
</dbReference>
<reference evidence="3 4" key="1">
    <citation type="submission" date="2023-07" db="EMBL/GenBank/DDBJ databases">
        <title>Sorghum-associated microbial communities from plants grown in Nebraska, USA.</title>
        <authorList>
            <person name="Schachtman D."/>
        </authorList>
    </citation>
    <scope>NUCLEOTIDE SEQUENCE [LARGE SCALE GENOMIC DNA]</scope>
    <source>
        <strain evidence="3 4">BE240</strain>
    </source>
</reference>
<dbReference type="GO" id="GO:0008889">
    <property type="term" value="F:glycerophosphodiester phosphodiesterase activity"/>
    <property type="evidence" value="ECO:0007669"/>
    <property type="project" value="UniProtKB-EC"/>
</dbReference>
<comment type="caution">
    <text evidence="3">The sequence shown here is derived from an EMBL/GenBank/DDBJ whole genome shotgun (WGS) entry which is preliminary data.</text>
</comment>
<dbReference type="EMBL" id="JAVDWE010000006">
    <property type="protein sequence ID" value="MDR7094691.1"/>
    <property type="molecule type" value="Genomic_DNA"/>
</dbReference>
<gene>
    <name evidence="3" type="ORF">J2X09_002434</name>
</gene>
<dbReference type="RefSeq" id="WP_204733836.1">
    <property type="nucleotide sequence ID" value="NZ_JAVDWE010000006.1"/>
</dbReference>
<dbReference type="PANTHER" id="PTHR46211">
    <property type="entry name" value="GLYCEROPHOSPHORYL DIESTER PHOSPHODIESTERASE"/>
    <property type="match status" value="1"/>
</dbReference>
<proteinExistence type="predicted"/>
<dbReference type="Pfam" id="PF03009">
    <property type="entry name" value="GDPD"/>
    <property type="match status" value="1"/>
</dbReference>
<feature type="signal peptide" evidence="1">
    <location>
        <begin position="1"/>
        <end position="35"/>
    </location>
</feature>
<keyword evidence="3" id="KW-0378">Hydrolase</keyword>
<dbReference type="SUPFAM" id="SSF51695">
    <property type="entry name" value="PLC-like phosphodiesterases"/>
    <property type="match status" value="1"/>
</dbReference>
<keyword evidence="4" id="KW-1185">Reference proteome</keyword>
<dbReference type="PROSITE" id="PS51704">
    <property type="entry name" value="GP_PDE"/>
    <property type="match status" value="1"/>
</dbReference>
<name>A0ABU1VB27_9BURK</name>
<dbReference type="EC" id="3.1.4.46" evidence="3"/>
<evidence type="ECO:0000259" key="2">
    <source>
        <dbReference type="PROSITE" id="PS51704"/>
    </source>
</evidence>
<dbReference type="InterPro" id="IPR030395">
    <property type="entry name" value="GP_PDE_dom"/>
</dbReference>
<protein>
    <submittedName>
        <fullName evidence="3">Glycerophosphoryl diester phosphodiesterase</fullName>
        <ecNumber evidence="3">3.1.4.46</ecNumber>
    </submittedName>
</protein>
<accession>A0ABU1VB27</accession>
<dbReference type="Proteomes" id="UP001265550">
    <property type="component" value="Unassembled WGS sequence"/>
</dbReference>
<feature type="chain" id="PRO_5046314519" evidence="1">
    <location>
        <begin position="36"/>
        <end position="358"/>
    </location>
</feature>
<dbReference type="PANTHER" id="PTHR46211:SF14">
    <property type="entry name" value="GLYCEROPHOSPHODIESTER PHOSPHODIESTERASE"/>
    <property type="match status" value="1"/>
</dbReference>
<evidence type="ECO:0000313" key="4">
    <source>
        <dbReference type="Proteomes" id="UP001265550"/>
    </source>
</evidence>
<organism evidence="3 4">
    <name type="scientific">Hydrogenophaga laconesensis</name>
    <dbReference type="NCBI Taxonomy" id="1805971"/>
    <lineage>
        <taxon>Bacteria</taxon>
        <taxon>Pseudomonadati</taxon>
        <taxon>Pseudomonadota</taxon>
        <taxon>Betaproteobacteria</taxon>
        <taxon>Burkholderiales</taxon>
        <taxon>Comamonadaceae</taxon>
        <taxon>Hydrogenophaga</taxon>
    </lineage>
</organism>
<feature type="domain" description="GP-PDE" evidence="2">
    <location>
        <begin position="36"/>
        <end position="321"/>
    </location>
</feature>
<evidence type="ECO:0000313" key="3">
    <source>
        <dbReference type="EMBL" id="MDR7094691.1"/>
    </source>
</evidence>
<dbReference type="CDD" id="cd08567">
    <property type="entry name" value="GDPD_SpGDE_like"/>
    <property type="match status" value="1"/>
</dbReference>
<evidence type="ECO:0000256" key="1">
    <source>
        <dbReference type="SAM" id="SignalP"/>
    </source>
</evidence>